<comment type="caution">
    <text evidence="1">The sequence shown here is derived from an EMBL/GenBank/DDBJ whole genome shotgun (WGS) entry which is preliminary data.</text>
</comment>
<keyword evidence="2" id="KW-1185">Reference proteome</keyword>
<protein>
    <submittedName>
        <fullName evidence="1">Uncharacterized protein</fullName>
    </submittedName>
</protein>
<gene>
    <name evidence="1" type="ORF">NDU88_001502</name>
</gene>
<name>A0AAV7V9U8_PLEWA</name>
<dbReference type="InterPro" id="IPR042566">
    <property type="entry name" value="L1_C"/>
</dbReference>
<evidence type="ECO:0000313" key="1">
    <source>
        <dbReference type="EMBL" id="KAJ1197646.1"/>
    </source>
</evidence>
<dbReference type="Gene3D" id="3.30.250.20">
    <property type="entry name" value="L1 transposable element, C-terminal domain"/>
    <property type="match status" value="1"/>
</dbReference>
<sequence length="138" mass="15807">MVEMRVDGAKVMFFPDYMIAVQKQCNSFLVVKRRLHEMEFTYSLLFPAKLCVVAADSTHFFNTPEETWRWIESSDNCSARPLRLELTRDGVSLPKITAEQCSELDSRPLLFEMREAIHSLANGKAPGLEGLPDEFYKA</sequence>
<dbReference type="AlphaFoldDB" id="A0AAV7V9U8"/>
<reference evidence="1" key="1">
    <citation type="journal article" date="2022" name="bioRxiv">
        <title>Sequencing and chromosome-scale assembly of the giantPleurodeles waltlgenome.</title>
        <authorList>
            <person name="Brown T."/>
            <person name="Elewa A."/>
            <person name="Iarovenko S."/>
            <person name="Subramanian E."/>
            <person name="Araus A.J."/>
            <person name="Petzold A."/>
            <person name="Susuki M."/>
            <person name="Suzuki K.-i.T."/>
            <person name="Hayashi T."/>
            <person name="Toyoda A."/>
            <person name="Oliveira C."/>
            <person name="Osipova E."/>
            <person name="Leigh N.D."/>
            <person name="Simon A."/>
            <person name="Yun M.H."/>
        </authorList>
    </citation>
    <scope>NUCLEOTIDE SEQUENCE</scope>
    <source>
        <strain evidence="1">20211129_DDA</strain>
        <tissue evidence="1">Liver</tissue>
    </source>
</reference>
<evidence type="ECO:0000313" key="2">
    <source>
        <dbReference type="Proteomes" id="UP001066276"/>
    </source>
</evidence>
<accession>A0AAV7V9U8</accession>
<dbReference type="EMBL" id="JANPWB010000003">
    <property type="protein sequence ID" value="KAJ1197646.1"/>
    <property type="molecule type" value="Genomic_DNA"/>
</dbReference>
<organism evidence="1 2">
    <name type="scientific">Pleurodeles waltl</name>
    <name type="common">Iberian ribbed newt</name>
    <dbReference type="NCBI Taxonomy" id="8319"/>
    <lineage>
        <taxon>Eukaryota</taxon>
        <taxon>Metazoa</taxon>
        <taxon>Chordata</taxon>
        <taxon>Craniata</taxon>
        <taxon>Vertebrata</taxon>
        <taxon>Euteleostomi</taxon>
        <taxon>Amphibia</taxon>
        <taxon>Batrachia</taxon>
        <taxon>Caudata</taxon>
        <taxon>Salamandroidea</taxon>
        <taxon>Salamandridae</taxon>
        <taxon>Pleurodelinae</taxon>
        <taxon>Pleurodeles</taxon>
    </lineage>
</organism>
<proteinExistence type="predicted"/>
<dbReference type="Proteomes" id="UP001066276">
    <property type="component" value="Chromosome 2_1"/>
</dbReference>